<dbReference type="EMBL" id="CP036271">
    <property type="protein sequence ID" value="QDT52226.1"/>
    <property type="molecule type" value="Genomic_DNA"/>
</dbReference>
<keyword evidence="1" id="KW-0732">Signal</keyword>
<evidence type="ECO:0000256" key="1">
    <source>
        <dbReference type="SAM" id="SignalP"/>
    </source>
</evidence>
<protein>
    <recommendedName>
        <fullName evidence="4">Nickel uptake substrate-specific transmembrane region</fullName>
    </recommendedName>
</protein>
<feature type="signal peptide" evidence="1">
    <location>
        <begin position="1"/>
        <end position="21"/>
    </location>
</feature>
<dbReference type="InParanoid" id="A0A517S7X7"/>
<organism evidence="2 3">
    <name type="scientific">Caulifigura coniformis</name>
    <dbReference type="NCBI Taxonomy" id="2527983"/>
    <lineage>
        <taxon>Bacteria</taxon>
        <taxon>Pseudomonadati</taxon>
        <taxon>Planctomycetota</taxon>
        <taxon>Planctomycetia</taxon>
        <taxon>Planctomycetales</taxon>
        <taxon>Planctomycetaceae</taxon>
        <taxon>Caulifigura</taxon>
    </lineage>
</organism>
<evidence type="ECO:0000313" key="3">
    <source>
        <dbReference type="Proteomes" id="UP000315700"/>
    </source>
</evidence>
<dbReference type="KEGG" id="ccos:Pan44_02350"/>
<reference evidence="2 3" key="1">
    <citation type="submission" date="2019-02" db="EMBL/GenBank/DDBJ databases">
        <title>Deep-cultivation of Planctomycetes and their phenomic and genomic characterization uncovers novel biology.</title>
        <authorList>
            <person name="Wiegand S."/>
            <person name="Jogler M."/>
            <person name="Boedeker C."/>
            <person name="Pinto D."/>
            <person name="Vollmers J."/>
            <person name="Rivas-Marin E."/>
            <person name="Kohn T."/>
            <person name="Peeters S.H."/>
            <person name="Heuer A."/>
            <person name="Rast P."/>
            <person name="Oberbeckmann S."/>
            <person name="Bunk B."/>
            <person name="Jeske O."/>
            <person name="Meyerdierks A."/>
            <person name="Storesund J.E."/>
            <person name="Kallscheuer N."/>
            <person name="Luecker S."/>
            <person name="Lage O.M."/>
            <person name="Pohl T."/>
            <person name="Merkel B.J."/>
            <person name="Hornburger P."/>
            <person name="Mueller R.-W."/>
            <person name="Bruemmer F."/>
            <person name="Labrenz M."/>
            <person name="Spormann A.M."/>
            <person name="Op den Camp H."/>
            <person name="Overmann J."/>
            <person name="Amann R."/>
            <person name="Jetten M.S.M."/>
            <person name="Mascher T."/>
            <person name="Medema M.H."/>
            <person name="Devos D.P."/>
            <person name="Kaster A.-K."/>
            <person name="Ovreas L."/>
            <person name="Rohde M."/>
            <person name="Galperin M.Y."/>
            <person name="Jogler C."/>
        </authorList>
    </citation>
    <scope>NUCLEOTIDE SEQUENCE [LARGE SCALE GENOMIC DNA]</scope>
    <source>
        <strain evidence="2 3">Pan44</strain>
    </source>
</reference>
<name>A0A517S7X7_9PLAN</name>
<sequence precursor="true">MVEKYVIRSRRNWLLSSLALALLAGCDNGPVVSSVKGTVSLDGRPLPNATLVFTPEAGGRSSLGRTDDNGLYNLLFTPGKEGALVGDMRVRITVAEEYQDSRDRTHIRPEKVPAKYNEKSELVVTVEPKDNVIDFDLQSK</sequence>
<evidence type="ECO:0008006" key="4">
    <source>
        <dbReference type="Google" id="ProtNLM"/>
    </source>
</evidence>
<accession>A0A517S7X7</accession>
<dbReference type="AlphaFoldDB" id="A0A517S7X7"/>
<feature type="chain" id="PRO_5021911046" description="Nickel uptake substrate-specific transmembrane region" evidence="1">
    <location>
        <begin position="22"/>
        <end position="140"/>
    </location>
</feature>
<proteinExistence type="predicted"/>
<evidence type="ECO:0000313" key="2">
    <source>
        <dbReference type="EMBL" id="QDT52226.1"/>
    </source>
</evidence>
<gene>
    <name evidence="2" type="ORF">Pan44_02350</name>
</gene>
<dbReference type="PROSITE" id="PS51257">
    <property type="entry name" value="PROKAR_LIPOPROTEIN"/>
    <property type="match status" value="1"/>
</dbReference>
<keyword evidence="3" id="KW-1185">Reference proteome</keyword>
<dbReference type="RefSeq" id="WP_145026456.1">
    <property type="nucleotide sequence ID" value="NZ_CP036271.1"/>
</dbReference>
<dbReference type="OrthoDB" id="287681at2"/>
<dbReference type="Proteomes" id="UP000315700">
    <property type="component" value="Chromosome"/>
</dbReference>